<sequence>MPKKNVNDPPKSELKPLTADTDLSSDLSANETPSQFIDSCNPKGQTSPLDSGISQSSPLSIAATARVNRVNHWRNHEFAVGLVEPTWADEINRSTHSDYDSDTEANGPNRECCSDAGNKEMDPTCGCLAITGHVCGKLGYRRIGNMVVLREGYEEIVNSKGEHVRRRKISMVVGPYWPMLVFVTYPLILFVSFCAAVKGVFIVNFNPLVVCSWTILTTGLVVSLFFTSCTDPGILRKHEEPPKGDSSGRWRWNDRVQSYVPTGAVYDIDCAVVVEGFDHTCPWTGTAIGKNNMIYFQAFIFFLFSSLILDVILITSASI</sequence>
<evidence type="ECO:0000256" key="1">
    <source>
        <dbReference type="ARBA" id="ARBA00004141"/>
    </source>
</evidence>
<keyword evidence="6 7" id="KW-0012">Acyltransferase</keyword>
<name>A0AAD3H3Q4_9STRA</name>
<dbReference type="GO" id="GO:0019706">
    <property type="term" value="F:protein-cysteine S-palmitoyltransferase activity"/>
    <property type="evidence" value="ECO:0007669"/>
    <property type="project" value="UniProtKB-EC"/>
</dbReference>
<evidence type="ECO:0000313" key="11">
    <source>
        <dbReference type="Proteomes" id="UP001054902"/>
    </source>
</evidence>
<comment type="similarity">
    <text evidence="7">Belongs to the DHHC palmitoyltransferase family.</text>
</comment>
<evidence type="ECO:0000256" key="7">
    <source>
        <dbReference type="RuleBase" id="RU079119"/>
    </source>
</evidence>
<dbReference type="EMBL" id="BLLK01000029">
    <property type="protein sequence ID" value="GFH48784.1"/>
    <property type="molecule type" value="Genomic_DNA"/>
</dbReference>
<reference evidence="10 11" key="1">
    <citation type="journal article" date="2021" name="Sci. Rep.">
        <title>The genome of the diatom Chaetoceros tenuissimus carries an ancient integrated fragment of an extant virus.</title>
        <authorList>
            <person name="Hongo Y."/>
            <person name="Kimura K."/>
            <person name="Takaki Y."/>
            <person name="Yoshida Y."/>
            <person name="Baba S."/>
            <person name="Kobayashi G."/>
            <person name="Nagasaki K."/>
            <person name="Hano T."/>
            <person name="Tomaru Y."/>
        </authorList>
    </citation>
    <scope>NUCLEOTIDE SEQUENCE [LARGE SCALE GENOMIC DNA]</scope>
    <source>
        <strain evidence="10 11">NIES-3715</strain>
    </source>
</reference>
<evidence type="ECO:0000256" key="4">
    <source>
        <dbReference type="ARBA" id="ARBA00022989"/>
    </source>
</evidence>
<evidence type="ECO:0000256" key="6">
    <source>
        <dbReference type="ARBA" id="ARBA00023315"/>
    </source>
</evidence>
<protein>
    <recommendedName>
        <fullName evidence="7">Palmitoyltransferase</fullName>
        <ecNumber evidence="7">2.3.1.225</ecNumber>
    </recommendedName>
</protein>
<feature type="transmembrane region" description="Helical" evidence="7">
    <location>
        <begin position="294"/>
        <end position="317"/>
    </location>
</feature>
<feature type="domain" description="Palmitoyltransferase DHHC" evidence="9">
    <location>
        <begin position="251"/>
        <end position="314"/>
    </location>
</feature>
<dbReference type="EC" id="2.3.1.225" evidence="7"/>
<comment type="caution">
    <text evidence="10">The sequence shown here is derived from an EMBL/GenBank/DDBJ whole genome shotgun (WGS) entry which is preliminary data.</text>
</comment>
<comment type="domain">
    <text evidence="7">The DHHC domain is required for palmitoyltransferase activity.</text>
</comment>
<keyword evidence="3 7" id="KW-0812">Transmembrane</keyword>
<dbReference type="GO" id="GO:0016020">
    <property type="term" value="C:membrane"/>
    <property type="evidence" value="ECO:0007669"/>
    <property type="project" value="UniProtKB-SubCell"/>
</dbReference>
<dbReference type="GO" id="GO:0005794">
    <property type="term" value="C:Golgi apparatus"/>
    <property type="evidence" value="ECO:0007669"/>
    <property type="project" value="TreeGrafter"/>
</dbReference>
<dbReference type="GO" id="GO:0006612">
    <property type="term" value="P:protein targeting to membrane"/>
    <property type="evidence" value="ECO:0007669"/>
    <property type="project" value="TreeGrafter"/>
</dbReference>
<comment type="catalytic activity">
    <reaction evidence="7">
        <text>L-cysteinyl-[protein] + hexadecanoyl-CoA = S-hexadecanoyl-L-cysteinyl-[protein] + CoA</text>
        <dbReference type="Rhea" id="RHEA:36683"/>
        <dbReference type="Rhea" id="RHEA-COMP:10131"/>
        <dbReference type="Rhea" id="RHEA-COMP:11032"/>
        <dbReference type="ChEBI" id="CHEBI:29950"/>
        <dbReference type="ChEBI" id="CHEBI:57287"/>
        <dbReference type="ChEBI" id="CHEBI:57379"/>
        <dbReference type="ChEBI" id="CHEBI:74151"/>
        <dbReference type="EC" id="2.3.1.225"/>
    </reaction>
</comment>
<feature type="compositionally biased region" description="Polar residues" evidence="8">
    <location>
        <begin position="21"/>
        <end position="56"/>
    </location>
</feature>
<evidence type="ECO:0000313" key="10">
    <source>
        <dbReference type="EMBL" id="GFH48784.1"/>
    </source>
</evidence>
<gene>
    <name evidence="10" type="ORF">CTEN210_05260</name>
</gene>
<comment type="subcellular location">
    <subcellularLocation>
        <location evidence="1">Membrane</location>
        <topology evidence="1">Multi-pass membrane protein</topology>
    </subcellularLocation>
</comment>
<evidence type="ECO:0000256" key="8">
    <source>
        <dbReference type="SAM" id="MobiDB-lite"/>
    </source>
</evidence>
<dbReference type="Proteomes" id="UP001054902">
    <property type="component" value="Unassembled WGS sequence"/>
</dbReference>
<dbReference type="PANTHER" id="PTHR22883:SF203">
    <property type="entry name" value="PALMITOYLTRANSFERASE"/>
    <property type="match status" value="1"/>
</dbReference>
<evidence type="ECO:0000256" key="3">
    <source>
        <dbReference type="ARBA" id="ARBA00022692"/>
    </source>
</evidence>
<feature type="transmembrane region" description="Helical" evidence="7">
    <location>
        <begin position="176"/>
        <end position="201"/>
    </location>
</feature>
<evidence type="ECO:0000259" key="9">
    <source>
        <dbReference type="Pfam" id="PF01529"/>
    </source>
</evidence>
<proteinExistence type="inferred from homology"/>
<evidence type="ECO:0000256" key="5">
    <source>
        <dbReference type="ARBA" id="ARBA00023136"/>
    </source>
</evidence>
<dbReference type="Pfam" id="PF01529">
    <property type="entry name" value="DHHC"/>
    <property type="match status" value="1"/>
</dbReference>
<dbReference type="InterPro" id="IPR001594">
    <property type="entry name" value="Palmitoyltrfase_DHHC"/>
</dbReference>
<dbReference type="GO" id="GO:0005783">
    <property type="term" value="C:endoplasmic reticulum"/>
    <property type="evidence" value="ECO:0007669"/>
    <property type="project" value="TreeGrafter"/>
</dbReference>
<keyword evidence="2 7" id="KW-0808">Transferase</keyword>
<feature type="transmembrane region" description="Helical" evidence="7">
    <location>
        <begin position="207"/>
        <end position="227"/>
    </location>
</feature>
<dbReference type="PANTHER" id="PTHR22883">
    <property type="entry name" value="ZINC FINGER DHHC DOMAIN CONTAINING PROTEIN"/>
    <property type="match status" value="1"/>
</dbReference>
<feature type="region of interest" description="Disordered" evidence="8">
    <location>
        <begin position="1"/>
        <end position="56"/>
    </location>
</feature>
<organism evidence="10 11">
    <name type="scientific">Chaetoceros tenuissimus</name>
    <dbReference type="NCBI Taxonomy" id="426638"/>
    <lineage>
        <taxon>Eukaryota</taxon>
        <taxon>Sar</taxon>
        <taxon>Stramenopiles</taxon>
        <taxon>Ochrophyta</taxon>
        <taxon>Bacillariophyta</taxon>
        <taxon>Coscinodiscophyceae</taxon>
        <taxon>Chaetocerotophycidae</taxon>
        <taxon>Chaetocerotales</taxon>
        <taxon>Chaetocerotaceae</taxon>
        <taxon>Chaetoceros</taxon>
    </lineage>
</organism>
<keyword evidence="11" id="KW-1185">Reference proteome</keyword>
<accession>A0AAD3H3Q4</accession>
<dbReference type="AlphaFoldDB" id="A0AAD3H3Q4"/>
<keyword evidence="4 7" id="KW-1133">Transmembrane helix</keyword>
<dbReference type="PROSITE" id="PS50216">
    <property type="entry name" value="DHHC"/>
    <property type="match status" value="1"/>
</dbReference>
<keyword evidence="5 7" id="KW-0472">Membrane</keyword>
<dbReference type="InterPro" id="IPR039859">
    <property type="entry name" value="PFA4/ZDH16/20/ERF2-like"/>
</dbReference>
<evidence type="ECO:0000256" key="2">
    <source>
        <dbReference type="ARBA" id="ARBA00022679"/>
    </source>
</evidence>